<accession>A0A2P2KH60</accession>
<proteinExistence type="predicted"/>
<protein>
    <recommendedName>
        <fullName evidence="3">Secreted protein</fullName>
    </recommendedName>
</protein>
<feature type="chain" id="PRO_5015163423" description="Secreted protein" evidence="1">
    <location>
        <begin position="17"/>
        <end position="81"/>
    </location>
</feature>
<sequence>MLLALMSVCMESDPLAIVCVCVCEERERMKHNHKSRMACTSEHSPTVFWCIQCYNLCNQYLLNEIRQFRTCIAKSYSLKNV</sequence>
<keyword evidence="1" id="KW-0732">Signal</keyword>
<name>A0A2P2KH60_RHIMU</name>
<dbReference type="EMBL" id="GGEC01024556">
    <property type="protein sequence ID" value="MBX05040.1"/>
    <property type="molecule type" value="Transcribed_RNA"/>
</dbReference>
<evidence type="ECO:0000256" key="1">
    <source>
        <dbReference type="SAM" id="SignalP"/>
    </source>
</evidence>
<evidence type="ECO:0000313" key="2">
    <source>
        <dbReference type="EMBL" id="MBX05040.1"/>
    </source>
</evidence>
<feature type="signal peptide" evidence="1">
    <location>
        <begin position="1"/>
        <end position="16"/>
    </location>
</feature>
<organism evidence="2">
    <name type="scientific">Rhizophora mucronata</name>
    <name type="common">Asiatic mangrove</name>
    <dbReference type="NCBI Taxonomy" id="61149"/>
    <lineage>
        <taxon>Eukaryota</taxon>
        <taxon>Viridiplantae</taxon>
        <taxon>Streptophyta</taxon>
        <taxon>Embryophyta</taxon>
        <taxon>Tracheophyta</taxon>
        <taxon>Spermatophyta</taxon>
        <taxon>Magnoliopsida</taxon>
        <taxon>eudicotyledons</taxon>
        <taxon>Gunneridae</taxon>
        <taxon>Pentapetalae</taxon>
        <taxon>rosids</taxon>
        <taxon>fabids</taxon>
        <taxon>Malpighiales</taxon>
        <taxon>Rhizophoraceae</taxon>
        <taxon>Rhizophora</taxon>
    </lineage>
</organism>
<reference evidence="2" key="1">
    <citation type="submission" date="2018-02" db="EMBL/GenBank/DDBJ databases">
        <title>Rhizophora mucronata_Transcriptome.</title>
        <authorList>
            <person name="Meera S.P."/>
            <person name="Sreeshan A."/>
            <person name="Augustine A."/>
        </authorList>
    </citation>
    <scope>NUCLEOTIDE SEQUENCE</scope>
    <source>
        <tissue evidence="2">Leaf</tissue>
    </source>
</reference>
<dbReference type="AlphaFoldDB" id="A0A2P2KH60"/>
<evidence type="ECO:0008006" key="3">
    <source>
        <dbReference type="Google" id="ProtNLM"/>
    </source>
</evidence>